<evidence type="ECO:0000313" key="3">
    <source>
        <dbReference type="EMBL" id="WOF13721.1"/>
    </source>
</evidence>
<dbReference type="Pfam" id="PF07693">
    <property type="entry name" value="KAP_NTPase"/>
    <property type="match status" value="1"/>
</dbReference>
<reference evidence="3 5" key="1">
    <citation type="submission" date="2019-09" db="EMBL/GenBank/DDBJ databases">
        <title>Butyricimonas paravirosa DSM 105722 (=214-4 = JCM 18677 = CCUG 65563).</title>
        <authorList>
            <person name="Le Roy T."/>
            <person name="Cani P.D."/>
        </authorList>
    </citation>
    <scope>NUCLEOTIDE SEQUENCE [LARGE SCALE GENOMIC DNA]</scope>
    <source>
        <strain evidence="3 5">DSM 105722</strain>
    </source>
</reference>
<dbReference type="InterPro" id="IPR052754">
    <property type="entry name" value="NTPase_KAP_P-loop"/>
</dbReference>
<dbReference type="PANTHER" id="PTHR22674">
    <property type="entry name" value="NTPASE, KAP FAMILY P-LOOP DOMAIN-CONTAINING 1"/>
    <property type="match status" value="1"/>
</dbReference>
<dbReference type="PANTHER" id="PTHR22674:SF6">
    <property type="entry name" value="NTPASE KAP FAMILY P-LOOP DOMAIN-CONTAINING PROTEIN 1"/>
    <property type="match status" value="1"/>
</dbReference>
<evidence type="ECO:0000259" key="1">
    <source>
        <dbReference type="Pfam" id="PF07693"/>
    </source>
</evidence>
<evidence type="ECO:0000313" key="2">
    <source>
        <dbReference type="EMBL" id="NJC19781.1"/>
    </source>
</evidence>
<dbReference type="Proteomes" id="UP001302374">
    <property type="component" value="Chromosome"/>
</dbReference>
<dbReference type="InterPro" id="IPR011646">
    <property type="entry name" value="KAP_P-loop"/>
</dbReference>
<evidence type="ECO:0000313" key="4">
    <source>
        <dbReference type="Proteomes" id="UP000576368"/>
    </source>
</evidence>
<proteinExistence type="predicted"/>
<feature type="domain" description="KAP NTPase" evidence="1">
    <location>
        <begin position="22"/>
        <end position="314"/>
    </location>
</feature>
<dbReference type="EMBL" id="JAATLI010000013">
    <property type="protein sequence ID" value="NJC19781.1"/>
    <property type="molecule type" value="Genomic_DNA"/>
</dbReference>
<reference evidence="2 4" key="2">
    <citation type="submission" date="2020-03" db="EMBL/GenBank/DDBJ databases">
        <title>Genomic Encyclopedia of Type Strains, Phase IV (KMG-IV): sequencing the most valuable type-strain genomes for metagenomic binning, comparative biology and taxonomic classification.</title>
        <authorList>
            <person name="Goeker M."/>
        </authorList>
    </citation>
    <scope>NUCLEOTIDE SEQUENCE [LARGE SCALE GENOMIC DNA]</scope>
    <source>
        <strain evidence="2 4">DSM 105722</strain>
    </source>
</reference>
<dbReference type="EMBL" id="CP043839">
    <property type="protein sequence ID" value="WOF13721.1"/>
    <property type="molecule type" value="Genomic_DNA"/>
</dbReference>
<dbReference type="Proteomes" id="UP000576368">
    <property type="component" value="Unassembled WGS sequence"/>
</dbReference>
<dbReference type="AlphaFoldDB" id="A0A7X6BL38"/>
<dbReference type="GeneID" id="86892882"/>
<evidence type="ECO:0000313" key="5">
    <source>
        <dbReference type="Proteomes" id="UP001302374"/>
    </source>
</evidence>
<dbReference type="RefSeq" id="WP_168044478.1">
    <property type="nucleotide sequence ID" value="NZ_BMPA01000012.1"/>
</dbReference>
<gene>
    <name evidence="3" type="ORF">F1644_16270</name>
    <name evidence="2" type="ORF">GGR15_003419</name>
</gene>
<name>A0A7X6BL38_9BACT</name>
<dbReference type="SUPFAM" id="SSF52540">
    <property type="entry name" value="P-loop containing nucleoside triphosphate hydrolases"/>
    <property type="match status" value="1"/>
</dbReference>
<sequence>MKHEDIVIDKKNPFANCKLGREPYANILSSIVDSYAKGFVLAINGEWGVGKTTFVKMWMQKLKNEGHKTIYFNAWENDFVLEPMVGILGELKSLITSDPEKRFDSILKGFAKFSNKIIPASLKFVAKSIGLGGIADVIEKGGEAMAAFFENEISNYDQKKESLQSLRNDLCNLVAQNNGGKPVVFIIDELDRCRPDYAVEVLEKVKHFFSVQGIIFVLSIDKKQLGNSIRGFYGSENINADEYLRRFIDIEYSLPEPSIKDFCEYLYDYFTLNEFFENEWRCTYDTFKDDSLLFKRISVILSTEKHLTLRKIEKLFAYTRLVLKTFRVEGCVLPEVVFMLIYLKYYENDLYNAIKRNKLNIHDIVNQINSIFTISLKDKEQYEYRTLIFAMAKLIYCYNNSYRGTGYYQSLFSRENEELSFDTGEIDKNFLYLALEHCDQKYTRFELSTKSLIQKIDLLESLKQ</sequence>
<accession>A0A7X6BL38</accession>
<dbReference type="Gene3D" id="3.40.50.300">
    <property type="entry name" value="P-loop containing nucleotide triphosphate hydrolases"/>
    <property type="match status" value="1"/>
</dbReference>
<protein>
    <submittedName>
        <fullName evidence="2">GTPase SAR1 family protein</fullName>
    </submittedName>
</protein>
<keyword evidence="5" id="KW-1185">Reference proteome</keyword>
<dbReference type="InterPro" id="IPR027417">
    <property type="entry name" value="P-loop_NTPase"/>
</dbReference>
<organism evidence="2 4">
    <name type="scientific">Butyricimonas paravirosa</name>
    <dbReference type="NCBI Taxonomy" id="1472417"/>
    <lineage>
        <taxon>Bacteria</taxon>
        <taxon>Pseudomonadati</taxon>
        <taxon>Bacteroidota</taxon>
        <taxon>Bacteroidia</taxon>
        <taxon>Bacteroidales</taxon>
        <taxon>Odoribacteraceae</taxon>
        <taxon>Butyricimonas</taxon>
    </lineage>
</organism>